<feature type="region of interest" description="Disordered" evidence="7">
    <location>
        <begin position="289"/>
        <end position="308"/>
    </location>
</feature>
<keyword evidence="3" id="KW-0997">Cell inner membrane</keyword>
<gene>
    <name evidence="9" type="ORF">EZ428_04840</name>
</gene>
<reference evidence="9 10" key="1">
    <citation type="submission" date="2019-02" db="EMBL/GenBank/DDBJ databases">
        <title>Pedobacter sp. RP-1-13 sp. nov., isolated from Arctic soil.</title>
        <authorList>
            <person name="Dahal R.H."/>
        </authorList>
    </citation>
    <scope>NUCLEOTIDE SEQUENCE [LARGE SCALE GENOMIC DNA]</scope>
    <source>
        <strain evidence="9 10">RP-1-13</strain>
    </source>
</reference>
<dbReference type="GO" id="GO:0009247">
    <property type="term" value="P:glycolipid biosynthetic process"/>
    <property type="evidence" value="ECO:0007669"/>
    <property type="project" value="UniProtKB-ARBA"/>
</dbReference>
<keyword evidence="4 9" id="KW-0808">Transferase</keyword>
<feature type="transmembrane region" description="Helical" evidence="8">
    <location>
        <begin position="20"/>
        <end position="40"/>
    </location>
</feature>
<evidence type="ECO:0000256" key="8">
    <source>
        <dbReference type="SAM" id="Phobius"/>
    </source>
</evidence>
<evidence type="ECO:0000313" key="10">
    <source>
        <dbReference type="Proteomes" id="UP000292884"/>
    </source>
</evidence>
<name>A0A4R0N412_9SPHI</name>
<keyword evidence="8" id="KW-1133">Transmembrane helix</keyword>
<dbReference type="GO" id="GO:0016746">
    <property type="term" value="F:acyltransferase activity"/>
    <property type="evidence" value="ECO:0007669"/>
    <property type="project" value="UniProtKB-KW"/>
</dbReference>
<keyword evidence="5 8" id="KW-0472">Membrane</keyword>
<comment type="caution">
    <text evidence="9">The sequence shown here is derived from an EMBL/GenBank/DDBJ whole genome shotgun (WGS) entry which is preliminary data.</text>
</comment>
<dbReference type="PANTHER" id="PTHR30606">
    <property type="entry name" value="LIPID A BIOSYNTHESIS LAUROYL ACYLTRANSFERASE"/>
    <property type="match status" value="1"/>
</dbReference>
<evidence type="ECO:0000256" key="4">
    <source>
        <dbReference type="ARBA" id="ARBA00022679"/>
    </source>
</evidence>
<dbReference type="Pfam" id="PF03279">
    <property type="entry name" value="Lip_A_acyltrans"/>
    <property type="match status" value="1"/>
</dbReference>
<evidence type="ECO:0000256" key="6">
    <source>
        <dbReference type="ARBA" id="ARBA00023315"/>
    </source>
</evidence>
<dbReference type="PANTHER" id="PTHR30606:SF10">
    <property type="entry name" value="PHOSPHATIDYLINOSITOL MANNOSIDE ACYLTRANSFERASE"/>
    <property type="match status" value="1"/>
</dbReference>
<dbReference type="RefSeq" id="WP_131551969.1">
    <property type="nucleotide sequence ID" value="NZ_SJSK01000001.1"/>
</dbReference>
<dbReference type="Proteomes" id="UP000292884">
    <property type="component" value="Unassembled WGS sequence"/>
</dbReference>
<dbReference type="GO" id="GO:0005886">
    <property type="term" value="C:plasma membrane"/>
    <property type="evidence" value="ECO:0007669"/>
    <property type="project" value="UniProtKB-SubCell"/>
</dbReference>
<accession>A0A4R0N412</accession>
<evidence type="ECO:0000256" key="7">
    <source>
        <dbReference type="SAM" id="MobiDB-lite"/>
    </source>
</evidence>
<dbReference type="AlphaFoldDB" id="A0A4R0N412"/>
<evidence type="ECO:0000313" key="9">
    <source>
        <dbReference type="EMBL" id="TCC94107.1"/>
    </source>
</evidence>
<evidence type="ECO:0000256" key="2">
    <source>
        <dbReference type="ARBA" id="ARBA00022475"/>
    </source>
</evidence>
<comment type="subcellular location">
    <subcellularLocation>
        <location evidence="1">Cell inner membrane</location>
    </subcellularLocation>
</comment>
<keyword evidence="8" id="KW-0812">Transmembrane</keyword>
<proteinExistence type="predicted"/>
<evidence type="ECO:0000256" key="5">
    <source>
        <dbReference type="ARBA" id="ARBA00023136"/>
    </source>
</evidence>
<dbReference type="OrthoDB" id="9801955at2"/>
<organism evidence="9 10">
    <name type="scientific">Pedobacter frigiditerrae</name>
    <dbReference type="NCBI Taxonomy" id="2530452"/>
    <lineage>
        <taxon>Bacteria</taxon>
        <taxon>Pseudomonadati</taxon>
        <taxon>Bacteroidota</taxon>
        <taxon>Sphingobacteriia</taxon>
        <taxon>Sphingobacteriales</taxon>
        <taxon>Sphingobacteriaceae</taxon>
        <taxon>Pedobacter</taxon>
    </lineage>
</organism>
<sequence>MFKKAFPYLGIYFLKSLSLLPLGFLYLLSNVFYLLIYRVFGYRKKVVRENLLNSFPEKGIEEIIAIEKKFYKYFSDLFFEIIKMQSISKKELNKRVRFKNVDLVEAYLKNNESALFCASHYANYEWVCMSIGMTFSGQHYPIYKPLSNKVFDNWFLKMRSRYGNQMISMRQTIRAIQSTKHYPSMFTFGSDQAPSKEDSQYWTTLLNQEASIQLGLEKIAKKTNRPVFFLKTSYVKRGYYEVDCVPISLNPADTAEFEITELHTRFLEDFIKEEPAYWLWSHRRWKYKPEKPVRKSPSKDLKEENIEG</sequence>
<dbReference type="InterPro" id="IPR004960">
    <property type="entry name" value="LipA_acyltrans"/>
</dbReference>
<dbReference type="CDD" id="cd07984">
    <property type="entry name" value="LPLAT_LABLAT-like"/>
    <property type="match status" value="1"/>
</dbReference>
<evidence type="ECO:0000256" key="1">
    <source>
        <dbReference type="ARBA" id="ARBA00004533"/>
    </source>
</evidence>
<dbReference type="EMBL" id="SJSK01000001">
    <property type="protein sequence ID" value="TCC94107.1"/>
    <property type="molecule type" value="Genomic_DNA"/>
</dbReference>
<keyword evidence="10" id="KW-1185">Reference proteome</keyword>
<keyword evidence="2" id="KW-1003">Cell membrane</keyword>
<evidence type="ECO:0000256" key="3">
    <source>
        <dbReference type="ARBA" id="ARBA00022519"/>
    </source>
</evidence>
<protein>
    <submittedName>
        <fullName evidence="9">Lauroyl acyltransferase</fullName>
    </submittedName>
</protein>
<keyword evidence="6 9" id="KW-0012">Acyltransferase</keyword>